<organism evidence="1 2">
    <name type="scientific">Nitrosomonas communis</name>
    <dbReference type="NCBI Taxonomy" id="44574"/>
    <lineage>
        <taxon>Bacteria</taxon>
        <taxon>Pseudomonadati</taxon>
        <taxon>Pseudomonadota</taxon>
        <taxon>Betaproteobacteria</taxon>
        <taxon>Nitrosomonadales</taxon>
        <taxon>Nitrosomonadaceae</taxon>
        <taxon>Nitrosomonas</taxon>
    </lineage>
</organism>
<proteinExistence type="predicted"/>
<name>A0A1I4RD78_9PROT</name>
<keyword evidence="2" id="KW-1185">Reference proteome</keyword>
<protein>
    <submittedName>
        <fullName evidence="1">Uncharacterized protein</fullName>
    </submittedName>
</protein>
<dbReference type="RefSeq" id="WP_177198120.1">
    <property type="nucleotide sequence ID" value="NZ_FOUB01000032.1"/>
</dbReference>
<dbReference type="EMBL" id="FOUB01000032">
    <property type="protein sequence ID" value="SFM50147.1"/>
    <property type="molecule type" value="Genomic_DNA"/>
</dbReference>
<accession>A0A1I4RD78</accession>
<gene>
    <name evidence="1" type="ORF">SAMN05421863_103213</name>
</gene>
<sequence>MAGSKLVPDTAHPQGDVALREDWKKLKERLEEMVIAWGNYRPLCLIYRIINAVSNAY</sequence>
<evidence type="ECO:0000313" key="1">
    <source>
        <dbReference type="EMBL" id="SFM50147.1"/>
    </source>
</evidence>
<dbReference type="Proteomes" id="UP000183287">
    <property type="component" value="Unassembled WGS sequence"/>
</dbReference>
<reference evidence="2" key="1">
    <citation type="submission" date="2016-10" db="EMBL/GenBank/DDBJ databases">
        <authorList>
            <person name="Varghese N."/>
            <person name="Submissions S."/>
        </authorList>
    </citation>
    <scope>NUCLEOTIDE SEQUENCE [LARGE SCALE GENOMIC DNA]</scope>
    <source>
        <strain evidence="2">Nm44</strain>
    </source>
</reference>
<dbReference type="AlphaFoldDB" id="A0A1I4RD78"/>
<evidence type="ECO:0000313" key="2">
    <source>
        <dbReference type="Proteomes" id="UP000183287"/>
    </source>
</evidence>